<dbReference type="VEuPathDB" id="FungiDB:MAPG_00518"/>
<accession>A0A0C4DL78</accession>
<reference evidence="4" key="4">
    <citation type="journal article" date="2015" name="G3 (Bethesda)">
        <title>Genome sequences of three phytopathogenic species of the Magnaporthaceae family of fungi.</title>
        <authorList>
            <person name="Okagaki L.H."/>
            <person name="Nunes C.C."/>
            <person name="Sailsbery J."/>
            <person name="Clay B."/>
            <person name="Brown D."/>
            <person name="John T."/>
            <person name="Oh Y."/>
            <person name="Young N."/>
            <person name="Fitzgerald M."/>
            <person name="Haas B.J."/>
            <person name="Zeng Q."/>
            <person name="Young S."/>
            <person name="Adiconis X."/>
            <person name="Fan L."/>
            <person name="Levin J.Z."/>
            <person name="Mitchell T.K."/>
            <person name="Okubara P.A."/>
            <person name="Farman M.L."/>
            <person name="Kohn L.M."/>
            <person name="Birren B."/>
            <person name="Ma L.-J."/>
            <person name="Dean R.A."/>
        </authorList>
    </citation>
    <scope>NUCLEOTIDE SEQUENCE</scope>
    <source>
        <strain evidence="4">ATCC 64411 / 73-15</strain>
    </source>
</reference>
<dbReference type="PANTHER" id="PTHR10644">
    <property type="entry name" value="DNA REPAIR/RNA PROCESSING CPSF FAMILY"/>
    <property type="match status" value="1"/>
</dbReference>
<dbReference type="SUPFAM" id="SSF50998">
    <property type="entry name" value="Quinoprotein alcohol dehydrogenase-like"/>
    <property type="match status" value="1"/>
</dbReference>
<feature type="domain" description="RSE1/DDB1/CPSF1 first beta-propeller" evidence="1">
    <location>
        <begin position="57"/>
        <end position="455"/>
    </location>
</feature>
<dbReference type="Pfam" id="PF23726">
    <property type="entry name" value="Beta-prop_RSE1_2nd"/>
    <property type="match status" value="1"/>
</dbReference>
<proteinExistence type="predicted"/>
<dbReference type="STRING" id="644358.A0A0C4DL78"/>
<organism evidence="4 5">
    <name type="scientific">Magnaporthiopsis poae (strain ATCC 64411 / 73-15)</name>
    <name type="common">Kentucky bluegrass fungus</name>
    <name type="synonym">Magnaporthe poae</name>
    <dbReference type="NCBI Taxonomy" id="644358"/>
    <lineage>
        <taxon>Eukaryota</taxon>
        <taxon>Fungi</taxon>
        <taxon>Dikarya</taxon>
        <taxon>Ascomycota</taxon>
        <taxon>Pezizomycotina</taxon>
        <taxon>Sordariomycetes</taxon>
        <taxon>Sordariomycetidae</taxon>
        <taxon>Magnaporthales</taxon>
        <taxon>Magnaporthaceae</taxon>
        <taxon>Magnaporthiopsis</taxon>
    </lineage>
</organism>
<dbReference type="Proteomes" id="UP000011715">
    <property type="component" value="Unassembled WGS sequence"/>
</dbReference>
<reference evidence="5" key="1">
    <citation type="submission" date="2010-05" db="EMBL/GenBank/DDBJ databases">
        <title>The genome sequence of Magnaporthe poae strain ATCC 64411.</title>
        <authorList>
            <person name="Ma L.-J."/>
            <person name="Dead R."/>
            <person name="Young S."/>
            <person name="Zeng Q."/>
            <person name="Koehrsen M."/>
            <person name="Alvarado L."/>
            <person name="Berlin A."/>
            <person name="Chapman S.B."/>
            <person name="Chen Z."/>
            <person name="Freedman E."/>
            <person name="Gellesch M."/>
            <person name="Goldberg J."/>
            <person name="Griggs A."/>
            <person name="Gujja S."/>
            <person name="Heilman E.R."/>
            <person name="Heiman D."/>
            <person name="Hepburn T."/>
            <person name="Howarth C."/>
            <person name="Jen D."/>
            <person name="Larson L."/>
            <person name="Mehta T."/>
            <person name="Neiman D."/>
            <person name="Pearson M."/>
            <person name="Roberts A."/>
            <person name="Saif S."/>
            <person name="Shea T."/>
            <person name="Shenoy N."/>
            <person name="Sisk P."/>
            <person name="Stolte C."/>
            <person name="Sykes S."/>
            <person name="Walk T."/>
            <person name="White J."/>
            <person name="Yandava C."/>
            <person name="Haas B."/>
            <person name="Nusbaum C."/>
            <person name="Birren B."/>
        </authorList>
    </citation>
    <scope>NUCLEOTIDE SEQUENCE [LARGE SCALE GENOMIC DNA]</scope>
    <source>
        <strain evidence="5">ATCC 64411 / 73-15</strain>
    </source>
</reference>
<evidence type="ECO:0000259" key="1">
    <source>
        <dbReference type="Pfam" id="PF10433"/>
    </source>
</evidence>
<protein>
    <submittedName>
        <fullName evidence="3 4">Uncharacterized protein</fullName>
    </submittedName>
</protein>
<dbReference type="EnsemblFungi" id="MAPG_00518T0">
    <property type="protein sequence ID" value="MAPG_00518T0"/>
    <property type="gene ID" value="MAPG_00518"/>
</dbReference>
<name>A0A0C4DL78_MAGP6</name>
<reference evidence="3" key="3">
    <citation type="submission" date="2011-03" db="EMBL/GenBank/DDBJ databases">
        <title>Annotation of Magnaporthe poae ATCC 64411.</title>
        <authorList>
            <person name="Ma L.-J."/>
            <person name="Dead R."/>
            <person name="Young S.K."/>
            <person name="Zeng Q."/>
            <person name="Gargeya S."/>
            <person name="Fitzgerald M."/>
            <person name="Haas B."/>
            <person name="Abouelleil A."/>
            <person name="Alvarado L."/>
            <person name="Arachchi H.M."/>
            <person name="Berlin A."/>
            <person name="Brown A."/>
            <person name="Chapman S.B."/>
            <person name="Chen Z."/>
            <person name="Dunbar C."/>
            <person name="Freedman E."/>
            <person name="Gearin G."/>
            <person name="Gellesch M."/>
            <person name="Goldberg J."/>
            <person name="Griggs A."/>
            <person name="Gujja S."/>
            <person name="Heiman D."/>
            <person name="Howarth C."/>
            <person name="Larson L."/>
            <person name="Lui A."/>
            <person name="MacDonald P.J.P."/>
            <person name="Mehta T."/>
            <person name="Montmayeur A."/>
            <person name="Murphy C."/>
            <person name="Neiman D."/>
            <person name="Pearson M."/>
            <person name="Priest M."/>
            <person name="Roberts A."/>
            <person name="Saif S."/>
            <person name="Shea T."/>
            <person name="Shenoy N."/>
            <person name="Sisk P."/>
            <person name="Stolte C."/>
            <person name="Sykes S."/>
            <person name="Yandava C."/>
            <person name="Wortman J."/>
            <person name="Nusbaum C."/>
            <person name="Birren B."/>
        </authorList>
    </citation>
    <scope>NUCLEOTIDE SEQUENCE</scope>
    <source>
        <strain evidence="3">ATCC 64411</strain>
    </source>
</reference>
<sequence length="1344" mass="148154">MAFQTSVLRDGEWVTQTIDLQTVLKANTAAKPARPRLQKHTKCGIITRTVVESPVAHHILPCRLRSLQHADVAFVGDRFVQIRELRSDGQLQDIIHKNDFGDRIRNAKVIGSLPDSLILNREDGLSTHSAEAGDDGDIDMLHADSNVPKSSISSPGLAPQMLLVVLECGDCIFMVLRTGSDGKLEFVTSQVELPNVQTSYPGFHLAVDPSSRYVALGCSETFFMVYELESRETLSRRYRRNEPLNPVKRRAPRPVNGLIHKMDFLFPRREDDYHIILLLIIVAEGMSKMAVYEWEAGDDLGAVLAEEKKGHRLPQEHQMPLLLIPLMVGTAFFAVYPESIAVGKDVLIGLPSFDTFQVTRMPPSKFHHGRGNPVWSTWTRPFRLAQFNKDWLYLAREDGVVIVLDIDSDSILNASQVVKEFECNISTAFCALFDQFADILIMGGDSGPGAVWQVLARQESVKLGVIPNWSPAVDFVTTDEFSRWNPGAGSRGNLMIPSEAEIRRAYSPPDRIFAACGRGVTGTITEYRYGYQANIGLYFDCEPTTTAAWLLPIDGDSVSAGYYLLASMPDRSTILQLPSDLSEVDEPPADQLAFDLSSRTIAAARALDGIIVQVTENFIVCVSPEASVRFLHRDLIRGDQTIVSHADILNEFVVLSTGSFASSSIHLLRIQSDMSVSAIRSFPVEGEVTCLSFATLGGLRQVFAGLWNEGVPSLAKFSLDGLDSGRLQTVLVELDPLNSQPRPGADENQPGGMGNPLEAFTSVAPLDLGHGHVIVFGTRNGDVLTMFLNGPDLPPSIKIEKFGLTPATVCAATFDGRECALVCCDSALFIFTNFDAAKTKCFREKSRVWPVHALDASQPMPSIHTVKVLDGHIAEDRAHLPILMAAGPHILMASVLPGPRPVPWCIPLFGTPLKVIHSHQLECLVVAVGIKDRTVLKFLDVDTGEDLSTPTNRQGEQLEAIQGLDRVGDTILGLSEWVYQRDGHTWAFVLVSTKQGELLVISTEKGQPSVNGSPARIRYRTQYRKRGSAQPIHCVIGHADGLIYCVGTTIKWDILDLAEKKLKPWRSFDMSTPVTEMRVVNERIVALTSQDSISIINPGANSTHSEMTLEHADPKSRPAMHMIELSGEKDESGASIVLLCDRANGVAGLWIPWQQPGRNCEVVFEADLPASVRRLRRGRTRPAWLRADRTPRYGVLPSTIDGAEIIGLCLDGSLQHFTLINMDAWAVLRLVQNLALQSPTVCPFTYDLGDGDDGNHSFLNTRQIADSGGYEMHIDGDLMRLCLERRALAELFKEQPEMDKLAELLGALDDGALTKDILRGSPDSGDKYMEIVYDIMQYYLSPIM</sequence>
<dbReference type="Gene3D" id="2.130.10.10">
    <property type="entry name" value="YVTN repeat-like/Quinoprotein amine dehydrogenase"/>
    <property type="match status" value="1"/>
</dbReference>
<dbReference type="Pfam" id="PF10433">
    <property type="entry name" value="Beta-prop_RSE1_1st"/>
    <property type="match status" value="1"/>
</dbReference>
<dbReference type="EMBL" id="GL876966">
    <property type="protein sequence ID" value="KLU81429.1"/>
    <property type="molecule type" value="Genomic_DNA"/>
</dbReference>
<evidence type="ECO:0000313" key="4">
    <source>
        <dbReference type="EnsemblFungi" id="MAPG_00518T0"/>
    </source>
</evidence>
<dbReference type="InterPro" id="IPR058543">
    <property type="entry name" value="Beta-prop_RSE1/DDB1/CPSF1_2nd"/>
</dbReference>
<dbReference type="InterPro" id="IPR015943">
    <property type="entry name" value="WD40/YVTN_repeat-like_dom_sf"/>
</dbReference>
<dbReference type="InterPro" id="IPR018846">
    <property type="entry name" value="Beta-prop_RSE1/DDB1/CPSF1_1st"/>
</dbReference>
<gene>
    <name evidence="3" type="ORF">MAPG_00518</name>
</gene>
<evidence type="ECO:0000313" key="3">
    <source>
        <dbReference type="EMBL" id="KLU81429.1"/>
    </source>
</evidence>
<reference evidence="3" key="2">
    <citation type="submission" date="2010-05" db="EMBL/GenBank/DDBJ databases">
        <title>The Genome Sequence of Magnaporthe poae strain ATCC 64411.</title>
        <authorList>
            <consortium name="The Broad Institute Genome Sequencing Platform"/>
            <consortium name="Broad Institute Genome Sequencing Center for Infectious Disease"/>
            <person name="Ma L.-J."/>
            <person name="Dead R."/>
            <person name="Young S."/>
            <person name="Zeng Q."/>
            <person name="Koehrsen M."/>
            <person name="Alvarado L."/>
            <person name="Berlin A."/>
            <person name="Chapman S.B."/>
            <person name="Chen Z."/>
            <person name="Freedman E."/>
            <person name="Gellesch M."/>
            <person name="Goldberg J."/>
            <person name="Griggs A."/>
            <person name="Gujja S."/>
            <person name="Heilman E.R."/>
            <person name="Heiman D."/>
            <person name="Hepburn T."/>
            <person name="Howarth C."/>
            <person name="Jen D."/>
            <person name="Larson L."/>
            <person name="Mehta T."/>
            <person name="Neiman D."/>
            <person name="Pearson M."/>
            <person name="Roberts A."/>
            <person name="Saif S."/>
            <person name="Shea T."/>
            <person name="Shenoy N."/>
            <person name="Sisk P."/>
            <person name="Stolte C."/>
            <person name="Sykes S."/>
            <person name="Walk T."/>
            <person name="White J."/>
            <person name="Yandava C."/>
            <person name="Haas B."/>
            <person name="Nusbaum C."/>
            <person name="Birren B."/>
        </authorList>
    </citation>
    <scope>NUCLEOTIDE SEQUENCE</scope>
    <source>
        <strain evidence="3">ATCC 64411</strain>
    </source>
</reference>
<dbReference type="InterPro" id="IPR011047">
    <property type="entry name" value="Quinoprotein_ADH-like_sf"/>
</dbReference>
<dbReference type="EMBL" id="ADBL01000122">
    <property type="status" value="NOT_ANNOTATED_CDS"/>
    <property type="molecule type" value="Genomic_DNA"/>
</dbReference>
<dbReference type="OrthoDB" id="20774at2759"/>
<keyword evidence="5" id="KW-1185">Reference proteome</keyword>
<feature type="domain" description="RSE1/DDB1/CPSF1 second beta-propeller" evidence="2">
    <location>
        <begin position="548"/>
        <end position="842"/>
    </location>
</feature>
<reference evidence="4" key="5">
    <citation type="submission" date="2015-06" db="UniProtKB">
        <authorList>
            <consortium name="EnsemblFungi"/>
        </authorList>
    </citation>
    <scope>IDENTIFICATION</scope>
    <source>
        <strain evidence="4">ATCC 64411</strain>
    </source>
</reference>
<dbReference type="OMA" id="ARDHPRC"/>
<evidence type="ECO:0000259" key="2">
    <source>
        <dbReference type="Pfam" id="PF23726"/>
    </source>
</evidence>
<dbReference type="eggNOG" id="ENOG502QVPZ">
    <property type="taxonomic scope" value="Eukaryota"/>
</dbReference>
<evidence type="ECO:0000313" key="5">
    <source>
        <dbReference type="Proteomes" id="UP000011715"/>
    </source>
</evidence>
<dbReference type="InterPro" id="IPR050358">
    <property type="entry name" value="RSE1/DDB1/CFT1"/>
</dbReference>